<dbReference type="Proteomes" id="UP000310066">
    <property type="component" value="Unassembled WGS sequence"/>
</dbReference>
<comment type="cofactor">
    <cofactor evidence="1">
        <name>Mg(2+)</name>
        <dbReference type="ChEBI" id="CHEBI:18420"/>
    </cofactor>
</comment>
<dbReference type="InterPro" id="IPR036704">
    <property type="entry name" value="RraA/RraA-like_sf"/>
</dbReference>
<feature type="compositionally biased region" description="Polar residues" evidence="2">
    <location>
        <begin position="52"/>
        <end position="74"/>
    </location>
</feature>
<dbReference type="Pfam" id="PF03737">
    <property type="entry name" value="RraA-like"/>
    <property type="match status" value="1"/>
</dbReference>
<dbReference type="EMBL" id="NAJP01000001">
    <property type="protein sequence ID" value="TKA49357.1"/>
    <property type="molecule type" value="Genomic_DNA"/>
</dbReference>
<feature type="region of interest" description="Disordered" evidence="2">
    <location>
        <begin position="48"/>
        <end position="74"/>
    </location>
</feature>
<dbReference type="STRING" id="329885.A0A4U0VJC9"/>
<dbReference type="GO" id="GO:0008948">
    <property type="term" value="F:oxaloacetate decarboxylase activity"/>
    <property type="evidence" value="ECO:0007669"/>
    <property type="project" value="TreeGrafter"/>
</dbReference>
<name>A0A4U0VJC9_9PEZI</name>
<dbReference type="AlphaFoldDB" id="A0A4U0VJC9"/>
<protein>
    <recommendedName>
        <fullName evidence="5">DlpA domain-containing protein</fullName>
    </recommendedName>
</protein>
<evidence type="ECO:0000256" key="2">
    <source>
        <dbReference type="SAM" id="MobiDB-lite"/>
    </source>
</evidence>
<dbReference type="PANTHER" id="PTHR33254">
    <property type="entry name" value="4-HYDROXY-4-METHYL-2-OXOGLUTARATE ALDOLASE 3-RELATED"/>
    <property type="match status" value="1"/>
</dbReference>
<evidence type="ECO:0000256" key="1">
    <source>
        <dbReference type="PIRSR" id="PIRSR605493-1"/>
    </source>
</evidence>
<feature type="binding site" evidence="1">
    <location>
        <position position="164"/>
    </location>
    <ligand>
        <name>Mg(2+)</name>
        <dbReference type="ChEBI" id="CHEBI:18420"/>
    </ligand>
</feature>
<evidence type="ECO:0008006" key="5">
    <source>
        <dbReference type="Google" id="ProtNLM"/>
    </source>
</evidence>
<keyword evidence="1" id="KW-0460">Magnesium</keyword>
<evidence type="ECO:0000313" key="3">
    <source>
        <dbReference type="EMBL" id="TKA49357.1"/>
    </source>
</evidence>
<dbReference type="PANTHER" id="PTHR33254:SF4">
    <property type="entry name" value="4-HYDROXY-4-METHYL-2-OXOGLUTARATE ALDOLASE 3-RELATED"/>
    <property type="match status" value="1"/>
</dbReference>
<dbReference type="Gene3D" id="3.50.30.40">
    <property type="entry name" value="Ribonuclease E inhibitor RraA/RraA-like"/>
    <property type="match status" value="1"/>
</dbReference>
<organism evidence="3 4">
    <name type="scientific">Friedmanniomyces endolithicus</name>
    <dbReference type="NCBI Taxonomy" id="329885"/>
    <lineage>
        <taxon>Eukaryota</taxon>
        <taxon>Fungi</taxon>
        <taxon>Dikarya</taxon>
        <taxon>Ascomycota</taxon>
        <taxon>Pezizomycotina</taxon>
        <taxon>Dothideomycetes</taxon>
        <taxon>Dothideomycetidae</taxon>
        <taxon>Mycosphaerellales</taxon>
        <taxon>Teratosphaeriaceae</taxon>
        <taxon>Friedmanniomyces</taxon>
    </lineage>
</organism>
<proteinExistence type="predicted"/>
<comment type="caution">
    <text evidence="3">The sequence shown here is derived from an EMBL/GenBank/DDBJ whole genome shotgun (WGS) entry which is preliminary data.</text>
</comment>
<dbReference type="CDD" id="cd16841">
    <property type="entry name" value="RraA_family"/>
    <property type="match status" value="1"/>
</dbReference>
<reference evidence="3 4" key="1">
    <citation type="submission" date="2017-03" db="EMBL/GenBank/DDBJ databases">
        <title>Genomes of endolithic fungi from Antarctica.</title>
        <authorList>
            <person name="Coleine C."/>
            <person name="Masonjones S."/>
            <person name="Stajich J.E."/>
        </authorList>
    </citation>
    <scope>NUCLEOTIDE SEQUENCE [LARGE SCALE GENOMIC DNA]</scope>
    <source>
        <strain evidence="3 4">CCFEE 5311</strain>
    </source>
</reference>
<dbReference type="OrthoDB" id="1476984at2759"/>
<dbReference type="InterPro" id="IPR005493">
    <property type="entry name" value="RraA/RraA-like"/>
</dbReference>
<keyword evidence="1" id="KW-0479">Metal-binding</keyword>
<dbReference type="GO" id="GO:0047443">
    <property type="term" value="F:4-hydroxy-4-methyl-2-oxoglutarate aldolase activity"/>
    <property type="evidence" value="ECO:0007669"/>
    <property type="project" value="TreeGrafter"/>
</dbReference>
<evidence type="ECO:0000313" key="4">
    <source>
        <dbReference type="Proteomes" id="UP000310066"/>
    </source>
</evidence>
<dbReference type="SUPFAM" id="SSF89562">
    <property type="entry name" value="RraA-like"/>
    <property type="match status" value="1"/>
</dbReference>
<feature type="binding site" evidence="1">
    <location>
        <begin position="141"/>
        <end position="144"/>
    </location>
    <ligand>
        <name>substrate</name>
    </ligand>
</feature>
<accession>A0A4U0VJC9</accession>
<sequence length="273" mass="28369">MATAEDVNAICKEIREKYSPCDVSDALLKLNVPGAGFLPDICSPNPHLHPTNPISTSLTNPTQPSSAPIPSRTQGTNRLVAPLSTLLFVPLAASPVLPLQTQNHAPWASNLPANKHWTDLPAPGTVVLLQQPPGQTVALLGDIVATRLKLRGILGAVIDGRAQDVVACGALCADGGFGVYSRGLSAVGTSLEAKPWAVDVPLTIGGVRVEAGDVLCADEGEGVVCVIPRGRLGEVVALLPGLKEADEGVLRDVQNGVDFGTAVARHPKFYANP</sequence>
<dbReference type="GO" id="GO:0046872">
    <property type="term" value="F:metal ion binding"/>
    <property type="evidence" value="ECO:0007669"/>
    <property type="project" value="UniProtKB-KW"/>
</dbReference>
<gene>
    <name evidence="3" type="ORF">B0A54_00023</name>
</gene>